<accession>A0ABS0J3P5</accession>
<gene>
    <name evidence="2" type="ORF">FVW20_04705</name>
</gene>
<dbReference type="InterPro" id="IPR003776">
    <property type="entry name" value="YcaO-like_dom"/>
</dbReference>
<comment type="caution">
    <text evidence="2">The sequence shown here is derived from an EMBL/GenBank/DDBJ whole genome shotgun (WGS) entry which is preliminary data.</text>
</comment>
<dbReference type="Proteomes" id="UP001194469">
    <property type="component" value="Unassembled WGS sequence"/>
</dbReference>
<dbReference type="Gene3D" id="3.30.1330.230">
    <property type="match status" value="1"/>
</dbReference>
<evidence type="ECO:0000313" key="2">
    <source>
        <dbReference type="EMBL" id="MBG3876343.1"/>
    </source>
</evidence>
<name>A0ABS0J3P5_9BACT</name>
<dbReference type="PANTHER" id="PTHR37809:SF1">
    <property type="entry name" value="RIBOSOMAL PROTEIN S12 METHYLTHIOTRANSFERASE ACCESSORY FACTOR YCAO"/>
    <property type="match status" value="1"/>
</dbReference>
<reference evidence="2 3" key="1">
    <citation type="submission" date="2019-08" db="EMBL/GenBank/DDBJ databases">
        <authorList>
            <person name="Luo N."/>
        </authorList>
    </citation>
    <scope>NUCLEOTIDE SEQUENCE [LARGE SCALE GENOMIC DNA]</scope>
    <source>
        <strain evidence="2 3">NCIMB 9442</strain>
    </source>
</reference>
<protein>
    <submittedName>
        <fullName evidence="2">Bacteriocin</fullName>
    </submittedName>
</protein>
<dbReference type="Pfam" id="PF02624">
    <property type="entry name" value="YcaO"/>
    <property type="match status" value="1"/>
</dbReference>
<keyword evidence="3" id="KW-1185">Reference proteome</keyword>
<evidence type="ECO:0000259" key="1">
    <source>
        <dbReference type="PROSITE" id="PS51664"/>
    </source>
</evidence>
<evidence type="ECO:0000313" key="3">
    <source>
        <dbReference type="Proteomes" id="UP001194469"/>
    </source>
</evidence>
<dbReference type="PROSITE" id="PS51664">
    <property type="entry name" value="YCAO"/>
    <property type="match status" value="1"/>
</dbReference>
<feature type="domain" description="YcaO" evidence="1">
    <location>
        <begin position="269"/>
        <end position="590"/>
    </location>
</feature>
<dbReference type="PANTHER" id="PTHR37809">
    <property type="entry name" value="RIBOSOMAL PROTEIN S12 METHYLTHIOTRANSFERASE ACCESSORY FACTOR YCAO"/>
    <property type="match status" value="1"/>
</dbReference>
<sequence>MPDSTKLAAPAAALPTLHYRYAHTSTEATTGYFACEPPADMTFEQGLDRLEAAPLDEFLHSHLLRLAAVFPPERMAALLDALAPIARPATAALLREACLLNPNLSGLLAAAPTPAPEALAAIEAATPHIALRWHTQTDRDLHRAWCEVFRDNMHNHRMLPQLEDMDIPPLYDPAEILDGPERPVVTAADIRALLAMAPADPAPWQRPPSHETASLALERLVENGIIAGVEMRHEASLSPIALLRRWNVDMTVRCGALDYTLKGEGTTYGRGLSLADARASYAMEMVERASSYVSVGEMDGQLHVLDRATPQPLLRARLSELLADGRDVLPPHAIPLEAPYQDQPLYWLTGHTPDDTGGTRPVLVPAQMAYLFCNLDEIALFSASGSTGLATGNIMAEAKVAALTEILERDAEATVPYDRAQCFRLVTDDARLQSLLDDYAARGIHIQFQDLTTEFGVPCYKCFVVGPRGQVARGTGAGLCGRRAVLSAMTETPFAYPNGGPSGPGVRGLPERKLEDLPDLSLESPQRNLALLETLFAVNRMAPVYVELTHADLEFPVVKALVPGLESTADFDTWSRMSRRLFRNYLRLRG</sequence>
<proteinExistence type="predicted"/>
<dbReference type="EMBL" id="VRYY01000104">
    <property type="protein sequence ID" value="MBG3876343.1"/>
    <property type="molecule type" value="Genomic_DNA"/>
</dbReference>
<organism evidence="2 3">
    <name type="scientific">Nitratidesulfovibrio oxamicus</name>
    <dbReference type="NCBI Taxonomy" id="32016"/>
    <lineage>
        <taxon>Bacteria</taxon>
        <taxon>Pseudomonadati</taxon>
        <taxon>Thermodesulfobacteriota</taxon>
        <taxon>Desulfovibrionia</taxon>
        <taxon>Desulfovibrionales</taxon>
        <taxon>Desulfovibrionaceae</taxon>
        <taxon>Nitratidesulfovibrio</taxon>
    </lineage>
</organism>
<dbReference type="RefSeq" id="WP_196608506.1">
    <property type="nucleotide sequence ID" value="NZ_VRYY01000104.1"/>
</dbReference>